<proteinExistence type="predicted"/>
<keyword evidence="3" id="KW-1185">Reference proteome</keyword>
<keyword evidence="1" id="KW-0472">Membrane</keyword>
<evidence type="ECO:0000313" key="3">
    <source>
        <dbReference type="Proteomes" id="UP000275267"/>
    </source>
</evidence>
<evidence type="ECO:0000313" key="2">
    <source>
        <dbReference type="EMBL" id="RLM58813.1"/>
    </source>
</evidence>
<accession>A0A3L6PKG1</accession>
<feature type="transmembrane region" description="Helical" evidence="1">
    <location>
        <begin position="50"/>
        <end position="67"/>
    </location>
</feature>
<dbReference type="OrthoDB" id="691348at2759"/>
<gene>
    <name evidence="2" type="ORF">C2845_PM18G02590</name>
</gene>
<reference evidence="3" key="1">
    <citation type="journal article" date="2019" name="Nat. Commun.">
        <title>The genome of broomcorn millet.</title>
        <authorList>
            <person name="Zou C."/>
            <person name="Miki D."/>
            <person name="Li D."/>
            <person name="Tang Q."/>
            <person name="Xiao L."/>
            <person name="Rajput S."/>
            <person name="Deng P."/>
            <person name="Jia W."/>
            <person name="Huang R."/>
            <person name="Zhang M."/>
            <person name="Sun Y."/>
            <person name="Hu J."/>
            <person name="Fu X."/>
            <person name="Schnable P.S."/>
            <person name="Li F."/>
            <person name="Zhang H."/>
            <person name="Feng B."/>
            <person name="Zhu X."/>
            <person name="Liu R."/>
            <person name="Schnable J.C."/>
            <person name="Zhu J.-K."/>
            <person name="Zhang H."/>
        </authorList>
    </citation>
    <scope>NUCLEOTIDE SEQUENCE [LARGE SCALE GENOMIC DNA]</scope>
</reference>
<dbReference type="Proteomes" id="UP000275267">
    <property type="component" value="Unassembled WGS sequence"/>
</dbReference>
<sequence length="123" mass="13756">MACGACRCCCNAGRASADLENGWRAETAATAEKDPVNEIGMSATNRVTKFIVRGLLILLWVYLYNSMRRYAISYIGKDTWFSTFAVTVIAVPVAEFFCIVGQVMSTPPPRSLDLWPRPFPRRK</sequence>
<dbReference type="EMBL" id="PQIB02000017">
    <property type="protein sequence ID" value="RLM58813.1"/>
    <property type="molecule type" value="Genomic_DNA"/>
</dbReference>
<keyword evidence="1" id="KW-0812">Transmembrane</keyword>
<feature type="transmembrane region" description="Helical" evidence="1">
    <location>
        <begin position="79"/>
        <end position="104"/>
    </location>
</feature>
<evidence type="ECO:0000256" key="1">
    <source>
        <dbReference type="SAM" id="Phobius"/>
    </source>
</evidence>
<organism evidence="2 3">
    <name type="scientific">Panicum miliaceum</name>
    <name type="common">Proso millet</name>
    <name type="synonym">Broomcorn millet</name>
    <dbReference type="NCBI Taxonomy" id="4540"/>
    <lineage>
        <taxon>Eukaryota</taxon>
        <taxon>Viridiplantae</taxon>
        <taxon>Streptophyta</taxon>
        <taxon>Embryophyta</taxon>
        <taxon>Tracheophyta</taxon>
        <taxon>Spermatophyta</taxon>
        <taxon>Magnoliopsida</taxon>
        <taxon>Liliopsida</taxon>
        <taxon>Poales</taxon>
        <taxon>Poaceae</taxon>
        <taxon>PACMAD clade</taxon>
        <taxon>Panicoideae</taxon>
        <taxon>Panicodae</taxon>
        <taxon>Paniceae</taxon>
        <taxon>Panicinae</taxon>
        <taxon>Panicum</taxon>
        <taxon>Panicum sect. Panicum</taxon>
    </lineage>
</organism>
<keyword evidence="1" id="KW-1133">Transmembrane helix</keyword>
<protein>
    <submittedName>
        <fullName evidence="2">Uncharacterized protein</fullName>
    </submittedName>
</protein>
<comment type="caution">
    <text evidence="2">The sequence shown here is derived from an EMBL/GenBank/DDBJ whole genome shotgun (WGS) entry which is preliminary data.</text>
</comment>
<name>A0A3L6PKG1_PANMI</name>
<dbReference type="AlphaFoldDB" id="A0A3L6PKG1"/>